<evidence type="ECO:0000256" key="1">
    <source>
        <dbReference type="ARBA" id="ARBA00022741"/>
    </source>
</evidence>
<gene>
    <name evidence="3" type="ORF">ETSY1_01695</name>
</gene>
<dbReference type="PANTHER" id="PTHR16305:SF28">
    <property type="entry name" value="GUANYLATE CYCLASE DOMAIN-CONTAINING PROTEIN"/>
    <property type="match status" value="1"/>
</dbReference>
<name>W4LZ02_ENTF1</name>
<dbReference type="InterPro" id="IPR011990">
    <property type="entry name" value="TPR-like_helical_dom_sf"/>
</dbReference>
<dbReference type="PANTHER" id="PTHR16305">
    <property type="entry name" value="TESTICULAR SOLUBLE ADENYLYL CYCLASE"/>
    <property type="match status" value="1"/>
</dbReference>
<sequence length="533" mass="58243">MRFNRLAEPVKRLLQTASVIGQDGAVSLLRTLWEEPSNPEVQLAEGTSQAFCTIQAESGEPRFRFTHGLIHDVVYNSLEASERQRLHAAVLHVLEKNIESKPASIAHLLAWHATHSQQATAAIRYLTEMAEQAAGQFAHAEATQCVQEAQTLVRSLPQSQQQTCRLDLLLRQAQSLIAMQRWQEVIDLLAPQHPQLTQVTDASLAARHALLLSQASSGLGDWERATRHAQHALETATACQDDAAIEQAYAVLAEACYGSGRPLLGIDYSRQAIALLRAPVASSRRATAQLLLGLNALLLGEVTMALEAASEADTIATALREPPLQTAAAWLLGWIHATRGASGEGIAACQRSLDCAADPLNTAFALGWLGYAYLEHHDPAAAIPKLEQAVQQIRQWRYPRMEGLHTAFVAEALLAQEQFDTAYERAQQAFNQCQATTYAFGMGWAQRVLGRIALASGKRTVGQQHLADALATFAALPARFEMGRTHLALATAYAPEHRNPAIQHATEAYQLFQSLHVQPYVEQAARVTREVGV</sequence>
<proteinExistence type="predicted"/>
<dbReference type="EMBL" id="AZHW01000091">
    <property type="protein sequence ID" value="ETX02971.1"/>
    <property type="molecule type" value="Genomic_DNA"/>
</dbReference>
<dbReference type="GO" id="GO:0004016">
    <property type="term" value="F:adenylate cyclase activity"/>
    <property type="evidence" value="ECO:0007669"/>
    <property type="project" value="TreeGrafter"/>
</dbReference>
<protein>
    <submittedName>
        <fullName evidence="3">Uncharacterized protein</fullName>
    </submittedName>
</protein>
<organism evidence="3 4">
    <name type="scientific">Entotheonella factor</name>
    <dbReference type="NCBI Taxonomy" id="1429438"/>
    <lineage>
        <taxon>Bacteria</taxon>
        <taxon>Pseudomonadati</taxon>
        <taxon>Nitrospinota/Tectimicrobiota group</taxon>
        <taxon>Candidatus Tectimicrobiota</taxon>
        <taxon>Candidatus Entotheonellia</taxon>
        <taxon>Candidatus Entotheonellales</taxon>
        <taxon>Candidatus Entotheonellaceae</taxon>
        <taxon>Candidatus Entotheonella</taxon>
    </lineage>
</organism>
<keyword evidence="4" id="KW-1185">Reference proteome</keyword>
<keyword evidence="1" id="KW-0547">Nucleotide-binding</keyword>
<keyword evidence="2" id="KW-0067">ATP-binding</keyword>
<reference evidence="3 4" key="1">
    <citation type="journal article" date="2014" name="Nature">
        <title>An environmental bacterial taxon with a large and distinct metabolic repertoire.</title>
        <authorList>
            <person name="Wilson M.C."/>
            <person name="Mori T."/>
            <person name="Ruckert C."/>
            <person name="Uria A.R."/>
            <person name="Helf M.J."/>
            <person name="Takada K."/>
            <person name="Gernert C."/>
            <person name="Steffens U.A."/>
            <person name="Heycke N."/>
            <person name="Schmitt S."/>
            <person name="Rinke C."/>
            <person name="Helfrich E.J."/>
            <person name="Brachmann A.O."/>
            <person name="Gurgui C."/>
            <person name="Wakimoto T."/>
            <person name="Kracht M."/>
            <person name="Crusemann M."/>
            <person name="Hentschel U."/>
            <person name="Abe I."/>
            <person name="Matsunaga S."/>
            <person name="Kalinowski J."/>
            <person name="Takeyama H."/>
            <person name="Piel J."/>
        </authorList>
    </citation>
    <scope>NUCLEOTIDE SEQUENCE [LARGE SCALE GENOMIC DNA]</scope>
    <source>
        <strain evidence="4">TSY1</strain>
    </source>
</reference>
<dbReference type="GO" id="GO:0005524">
    <property type="term" value="F:ATP binding"/>
    <property type="evidence" value="ECO:0007669"/>
    <property type="project" value="UniProtKB-KW"/>
</dbReference>
<comment type="caution">
    <text evidence="3">The sequence shown here is derived from an EMBL/GenBank/DDBJ whole genome shotgun (WGS) entry which is preliminary data.</text>
</comment>
<dbReference type="Proteomes" id="UP000019141">
    <property type="component" value="Unassembled WGS sequence"/>
</dbReference>
<evidence type="ECO:0000256" key="2">
    <source>
        <dbReference type="ARBA" id="ARBA00022840"/>
    </source>
</evidence>
<evidence type="ECO:0000313" key="4">
    <source>
        <dbReference type="Proteomes" id="UP000019141"/>
    </source>
</evidence>
<dbReference type="HOGENOM" id="CLU_614940_0_0_7"/>
<dbReference type="AlphaFoldDB" id="W4LZ02"/>
<accession>W4LZ02</accession>
<dbReference type="SUPFAM" id="SSF48452">
    <property type="entry name" value="TPR-like"/>
    <property type="match status" value="1"/>
</dbReference>
<evidence type="ECO:0000313" key="3">
    <source>
        <dbReference type="EMBL" id="ETX02971.1"/>
    </source>
</evidence>
<dbReference type="GO" id="GO:0005737">
    <property type="term" value="C:cytoplasm"/>
    <property type="evidence" value="ECO:0007669"/>
    <property type="project" value="TreeGrafter"/>
</dbReference>
<dbReference type="Gene3D" id="1.25.40.10">
    <property type="entry name" value="Tetratricopeptide repeat domain"/>
    <property type="match status" value="2"/>
</dbReference>